<dbReference type="InterPro" id="IPR012373">
    <property type="entry name" value="Ferrdict_sens_TM"/>
</dbReference>
<feature type="domain" description="FecR N-terminal" evidence="2">
    <location>
        <begin position="24"/>
        <end position="64"/>
    </location>
</feature>
<evidence type="ECO:0000259" key="2">
    <source>
        <dbReference type="Pfam" id="PF16220"/>
    </source>
</evidence>
<dbReference type="InterPro" id="IPR006860">
    <property type="entry name" value="FecR"/>
</dbReference>
<dbReference type="EMBL" id="CAADHY010000006">
    <property type="protein sequence ID" value="VFR16581.1"/>
    <property type="molecule type" value="Genomic_DNA"/>
</dbReference>
<accession>A0A484NUU8</accession>
<dbReference type="AlphaFoldDB" id="A0A484NUU8"/>
<evidence type="ECO:0000313" key="3">
    <source>
        <dbReference type="EMBL" id="VFR16581.1"/>
    </source>
</evidence>
<feature type="domain" description="FecR protein" evidence="1">
    <location>
        <begin position="120"/>
        <end position="215"/>
    </location>
</feature>
<dbReference type="Gene3D" id="2.60.120.1440">
    <property type="match status" value="1"/>
</dbReference>
<reference evidence="3" key="1">
    <citation type="submission" date="2019-03" db="EMBL/GenBank/DDBJ databases">
        <authorList>
            <person name="Danneels B."/>
        </authorList>
    </citation>
    <scope>NUCLEOTIDE SEQUENCE</scope>
</reference>
<proteinExistence type="predicted"/>
<gene>
    <name evidence="3" type="ORF">AMP9_2296</name>
</gene>
<dbReference type="PANTHER" id="PTHR30273:SF2">
    <property type="entry name" value="PROTEIN FECR"/>
    <property type="match status" value="1"/>
</dbReference>
<dbReference type="PANTHER" id="PTHR30273">
    <property type="entry name" value="PERIPLASMIC SIGNAL SENSOR AND SIGMA FACTOR ACTIVATOR FECR-RELATED"/>
    <property type="match status" value="1"/>
</dbReference>
<dbReference type="Pfam" id="PF16220">
    <property type="entry name" value="DUF4880"/>
    <property type="match status" value="1"/>
</dbReference>
<protein>
    <submittedName>
        <fullName evidence="3">Fe2+-dicitrate sensor, membrane component</fullName>
    </submittedName>
</protein>
<name>A0A484NUU8_9ZZZZ</name>
<dbReference type="PIRSF" id="PIRSF018266">
    <property type="entry name" value="FecR"/>
    <property type="match status" value="1"/>
</dbReference>
<evidence type="ECO:0000259" key="1">
    <source>
        <dbReference type="Pfam" id="PF04773"/>
    </source>
</evidence>
<sequence length="337" mass="36327">MPAAESLPLGAATPHTLDPAILGEAADWLVLLQSGEASQADRDGLARWRALDPAHEAAWLRAEGLLRTFGQVPAPLGRSTLARLRRPGRRAAMGLGLIALLVPMAWLGGRRAPWPTWTADLSTETGQRKTVTLADGTLLHMNTRTAVDIAFDASARVLILRSGEILLTSPKDAANRALPPFEVRTAQGSLRPLGTHYAVRQMAEATRVSVFSGAVALRPAQGHPMVLRGGEQASFTARDISPVGEADPNAQLWGQGMLMAQEMRLGALLDELGRYHRGMLRRDPAVEDLAVTGAFPLDDIPRSLSLLSQTLPVRLGGYPPYWITVDRAPDRRPDGAH</sequence>
<organism evidence="3">
    <name type="scientific">plant metagenome</name>
    <dbReference type="NCBI Taxonomy" id="1297885"/>
    <lineage>
        <taxon>unclassified sequences</taxon>
        <taxon>metagenomes</taxon>
        <taxon>organismal metagenomes</taxon>
    </lineage>
</organism>
<dbReference type="Pfam" id="PF04773">
    <property type="entry name" value="FecR"/>
    <property type="match status" value="1"/>
</dbReference>
<dbReference type="InterPro" id="IPR032623">
    <property type="entry name" value="FecR_N"/>
</dbReference>
<dbReference type="GO" id="GO:0016989">
    <property type="term" value="F:sigma factor antagonist activity"/>
    <property type="evidence" value="ECO:0007669"/>
    <property type="project" value="TreeGrafter"/>
</dbReference>